<gene>
    <name evidence="1" type="ORF">C1707_16335</name>
    <name evidence="2" type="ORF">CFHF_26645</name>
</gene>
<evidence type="ECO:0000313" key="2">
    <source>
        <dbReference type="EMBL" id="PLR05800.1"/>
    </source>
</evidence>
<dbReference type="Proteomes" id="UP000281192">
    <property type="component" value="Chromosome"/>
</dbReference>
<sequence length="73" mass="8137">MVEPFPEVVLMRIGPLPGGWMLLCGDNALMQVYRSGAEAERQARSHARTLARCGYAPRLVIQDRTGRAVRARL</sequence>
<name>A0A2N5CKD2_9CAUL</name>
<dbReference type="EMBL" id="PJRQ01000057">
    <property type="protein sequence ID" value="PLR05800.1"/>
    <property type="molecule type" value="Genomic_DNA"/>
</dbReference>
<dbReference type="KEGG" id="cfh:C1707_16335"/>
<accession>A0A2N5CKD2</accession>
<organism evidence="2 3">
    <name type="scientific">Caulobacter flavus</name>
    <dbReference type="NCBI Taxonomy" id="1679497"/>
    <lineage>
        <taxon>Bacteria</taxon>
        <taxon>Pseudomonadati</taxon>
        <taxon>Pseudomonadota</taxon>
        <taxon>Alphaproteobacteria</taxon>
        <taxon>Caulobacterales</taxon>
        <taxon>Caulobacteraceae</taxon>
        <taxon>Caulobacter</taxon>
    </lineage>
</organism>
<evidence type="ECO:0000313" key="1">
    <source>
        <dbReference type="EMBL" id="AYV47700.1"/>
    </source>
</evidence>
<evidence type="ECO:0008006" key="5">
    <source>
        <dbReference type="Google" id="ProtNLM"/>
    </source>
</evidence>
<reference evidence="1 4" key="2">
    <citation type="submission" date="2018-01" db="EMBL/GenBank/DDBJ databases">
        <title>Complete genome sequence of Caulobacter flavus RHGG3.</title>
        <authorList>
            <person name="Yang E."/>
        </authorList>
    </citation>
    <scope>NUCLEOTIDE SEQUENCE [LARGE SCALE GENOMIC DNA]</scope>
    <source>
        <strain evidence="1 4">RHGG3</strain>
    </source>
</reference>
<evidence type="ECO:0000313" key="4">
    <source>
        <dbReference type="Proteomes" id="UP000281192"/>
    </source>
</evidence>
<dbReference type="Proteomes" id="UP000234483">
    <property type="component" value="Unassembled WGS sequence"/>
</dbReference>
<evidence type="ECO:0000313" key="3">
    <source>
        <dbReference type="Proteomes" id="UP000234483"/>
    </source>
</evidence>
<dbReference type="EMBL" id="CP026100">
    <property type="protein sequence ID" value="AYV47700.1"/>
    <property type="molecule type" value="Genomic_DNA"/>
</dbReference>
<dbReference type="RefSeq" id="WP_101715932.1">
    <property type="nucleotide sequence ID" value="NZ_CP026100.1"/>
</dbReference>
<dbReference type="AlphaFoldDB" id="A0A2N5CKD2"/>
<proteinExistence type="predicted"/>
<keyword evidence="4" id="KW-1185">Reference proteome</keyword>
<reference evidence="2 3" key="1">
    <citation type="submission" date="2017-12" db="EMBL/GenBank/DDBJ databases">
        <title>The genome sequence of Caulobacter flavus CGMCC1 15093.</title>
        <authorList>
            <person name="Gao J."/>
            <person name="Mao X."/>
            <person name="Sun J."/>
        </authorList>
    </citation>
    <scope>NUCLEOTIDE SEQUENCE [LARGE SCALE GENOMIC DNA]</scope>
    <source>
        <strain evidence="2 3">CGMCC1 15093</strain>
    </source>
</reference>
<protein>
    <recommendedName>
        <fullName evidence="5">DUF2188 domain-containing protein</fullName>
    </recommendedName>
</protein>